<dbReference type="PANTHER" id="PTHR43712">
    <property type="entry name" value="PUTATIVE (AFU_ORTHOLOGUE AFUA_4G14580)-RELATED"/>
    <property type="match status" value="1"/>
</dbReference>
<protein>
    <submittedName>
        <fullName evidence="5">Demethylsterigmatocystin 6-O-methyltransferase</fullName>
    </submittedName>
</protein>
<dbReference type="Gene3D" id="3.40.50.150">
    <property type="entry name" value="Vaccinia Virus protein VP39"/>
    <property type="match status" value="1"/>
</dbReference>
<accession>A0A2S4L652</accession>
<dbReference type="STRING" id="94208.A0A2S4L652"/>
<dbReference type="PROSITE" id="PS51683">
    <property type="entry name" value="SAM_OMT_II"/>
    <property type="match status" value="1"/>
</dbReference>
<dbReference type="GO" id="GO:0032259">
    <property type="term" value="P:methylation"/>
    <property type="evidence" value="ECO:0007669"/>
    <property type="project" value="UniProtKB-KW"/>
</dbReference>
<evidence type="ECO:0000256" key="1">
    <source>
        <dbReference type="ARBA" id="ARBA00022603"/>
    </source>
</evidence>
<keyword evidence="6" id="KW-1185">Reference proteome</keyword>
<reference evidence="5 6" key="1">
    <citation type="submission" date="2018-01" db="EMBL/GenBank/DDBJ databases">
        <title>Harnessing the power of phylogenomics to disentangle the directionality and signatures of interkingdom host jumping in the parasitic fungal genus Tolypocladium.</title>
        <authorList>
            <person name="Quandt C.A."/>
            <person name="Patterson W."/>
            <person name="Spatafora J.W."/>
        </authorList>
    </citation>
    <scope>NUCLEOTIDE SEQUENCE [LARGE SCALE GENOMIC DNA]</scope>
    <source>
        <strain evidence="5 6">NRBC 100945</strain>
    </source>
</reference>
<feature type="non-terminal residue" evidence="5">
    <location>
        <position position="359"/>
    </location>
</feature>
<sequence>MAPDSKSMAGHMDSLAQQLAATAERLRDNPASLDSLEEKRSKLVESAEALLRVLKPADPIMDAMVTLIQFTAIRLFVGWKAFEAIPSDGAISHSDLGSSTGTKPRIGGDYVAHTRVSATFVSGSPMTAIVKMAFDDQLRTLHAMPAYFNEYGLKEPTGRYKTIFAFAAGDPDLTVWEHPNRSPERKANFMASMAAMGSRMPMTGSYDFSWILDKMSDAGDRALVVDVGGGSGHALQAIVKATPGLPMNRCVVEDLEAVVEEAKATATGEVKQAQFVAMGFHSQQPVTGALVYQIRRCLHDYGGDDCVKVLEQIRKAMADDSRLLIVEQVMGNPPSPFAAANDVYISTIGGKERLLARML</sequence>
<evidence type="ECO:0000259" key="4">
    <source>
        <dbReference type="Pfam" id="PF00891"/>
    </source>
</evidence>
<keyword evidence="2 5" id="KW-0808">Transferase</keyword>
<proteinExistence type="predicted"/>
<evidence type="ECO:0000313" key="5">
    <source>
        <dbReference type="EMBL" id="POR37888.1"/>
    </source>
</evidence>
<dbReference type="AlphaFoldDB" id="A0A2S4L652"/>
<evidence type="ECO:0000313" key="6">
    <source>
        <dbReference type="Proteomes" id="UP000237481"/>
    </source>
</evidence>
<dbReference type="InterPro" id="IPR001077">
    <property type="entry name" value="COMT_C"/>
</dbReference>
<feature type="domain" description="O-methyltransferase C-terminal" evidence="4">
    <location>
        <begin position="161"/>
        <end position="353"/>
    </location>
</feature>
<gene>
    <name evidence="5" type="ORF">TPAR_01906</name>
</gene>
<dbReference type="GO" id="GO:0008171">
    <property type="term" value="F:O-methyltransferase activity"/>
    <property type="evidence" value="ECO:0007669"/>
    <property type="project" value="InterPro"/>
</dbReference>
<name>A0A2S4L652_9HYPO</name>
<dbReference type="Pfam" id="PF00891">
    <property type="entry name" value="Methyltransf_2"/>
    <property type="match status" value="1"/>
</dbReference>
<dbReference type="EMBL" id="PKSG01000194">
    <property type="protein sequence ID" value="POR37888.1"/>
    <property type="molecule type" value="Genomic_DNA"/>
</dbReference>
<keyword evidence="3" id="KW-0949">S-adenosyl-L-methionine</keyword>
<dbReference type="InterPro" id="IPR029063">
    <property type="entry name" value="SAM-dependent_MTases_sf"/>
</dbReference>
<dbReference type="PANTHER" id="PTHR43712:SF2">
    <property type="entry name" value="O-METHYLTRANSFERASE CICE"/>
    <property type="match status" value="1"/>
</dbReference>
<dbReference type="SUPFAM" id="SSF53335">
    <property type="entry name" value="S-adenosyl-L-methionine-dependent methyltransferases"/>
    <property type="match status" value="1"/>
</dbReference>
<comment type="caution">
    <text evidence="5">The sequence shown here is derived from an EMBL/GenBank/DDBJ whole genome shotgun (WGS) entry which is preliminary data.</text>
</comment>
<evidence type="ECO:0000256" key="2">
    <source>
        <dbReference type="ARBA" id="ARBA00022679"/>
    </source>
</evidence>
<keyword evidence="1 5" id="KW-0489">Methyltransferase</keyword>
<dbReference type="Proteomes" id="UP000237481">
    <property type="component" value="Unassembled WGS sequence"/>
</dbReference>
<evidence type="ECO:0000256" key="3">
    <source>
        <dbReference type="ARBA" id="ARBA00022691"/>
    </source>
</evidence>
<dbReference type="OrthoDB" id="1535081at2759"/>
<dbReference type="InterPro" id="IPR016461">
    <property type="entry name" value="COMT-like"/>
</dbReference>
<organism evidence="5 6">
    <name type="scientific">Tolypocladium paradoxum</name>
    <dbReference type="NCBI Taxonomy" id="94208"/>
    <lineage>
        <taxon>Eukaryota</taxon>
        <taxon>Fungi</taxon>
        <taxon>Dikarya</taxon>
        <taxon>Ascomycota</taxon>
        <taxon>Pezizomycotina</taxon>
        <taxon>Sordariomycetes</taxon>
        <taxon>Hypocreomycetidae</taxon>
        <taxon>Hypocreales</taxon>
        <taxon>Ophiocordycipitaceae</taxon>
        <taxon>Tolypocladium</taxon>
    </lineage>
</organism>